<reference evidence="1" key="1">
    <citation type="journal article" date="2023" name="Mol. Biol. Evol.">
        <title>Third-Generation Sequencing Reveals the Adaptive Role of the Epigenome in Three Deep-Sea Polychaetes.</title>
        <authorList>
            <person name="Perez M."/>
            <person name="Aroh O."/>
            <person name="Sun Y."/>
            <person name="Lan Y."/>
            <person name="Juniper S.K."/>
            <person name="Young C.R."/>
            <person name="Angers B."/>
            <person name="Qian P.Y."/>
        </authorList>
    </citation>
    <scope>NUCLEOTIDE SEQUENCE</scope>
    <source>
        <strain evidence="1">P08H-3</strain>
    </source>
</reference>
<dbReference type="EMBL" id="JAODUP010002132">
    <property type="protein sequence ID" value="KAK2139003.1"/>
    <property type="molecule type" value="Genomic_DNA"/>
</dbReference>
<sequence length="117" mass="13308">MVTKPQELLPDNLPEFMRNVSVQLVSMATSLTLIPTTNQQQEYPKQENGGQKNIIKTMSSKLTELCKNPELITKLSQSKWPAFRDKFHNPRAMLIGLSILRDIDPNKLINTVVKCLD</sequence>
<dbReference type="AlphaFoldDB" id="A0AAD9IRE7"/>
<comment type="caution">
    <text evidence="1">The sequence shown here is derived from an EMBL/GenBank/DDBJ whole genome shotgun (WGS) entry which is preliminary data.</text>
</comment>
<evidence type="ECO:0000313" key="2">
    <source>
        <dbReference type="Proteomes" id="UP001208570"/>
    </source>
</evidence>
<name>A0AAD9IRE7_9ANNE</name>
<protein>
    <submittedName>
        <fullName evidence="1">Uncharacterized protein</fullName>
    </submittedName>
</protein>
<dbReference type="Proteomes" id="UP001208570">
    <property type="component" value="Unassembled WGS sequence"/>
</dbReference>
<proteinExistence type="predicted"/>
<gene>
    <name evidence="1" type="ORF">LSH36_2138g00006</name>
</gene>
<organism evidence="1 2">
    <name type="scientific">Paralvinella palmiformis</name>
    <dbReference type="NCBI Taxonomy" id="53620"/>
    <lineage>
        <taxon>Eukaryota</taxon>
        <taxon>Metazoa</taxon>
        <taxon>Spiralia</taxon>
        <taxon>Lophotrochozoa</taxon>
        <taxon>Annelida</taxon>
        <taxon>Polychaeta</taxon>
        <taxon>Sedentaria</taxon>
        <taxon>Canalipalpata</taxon>
        <taxon>Terebellida</taxon>
        <taxon>Terebelliformia</taxon>
        <taxon>Alvinellidae</taxon>
        <taxon>Paralvinella</taxon>
    </lineage>
</organism>
<evidence type="ECO:0000313" key="1">
    <source>
        <dbReference type="EMBL" id="KAK2139003.1"/>
    </source>
</evidence>
<keyword evidence="2" id="KW-1185">Reference proteome</keyword>
<accession>A0AAD9IRE7</accession>